<keyword evidence="1 5" id="KW-0808">Transferase</keyword>
<comment type="catalytic activity">
    <reaction evidence="5">
        <text>(2R)-3-phosphoglycerate + GTP + H(+) = 3-[(R)-glyceryl]-diphospho-5'-guanosine + diphosphate</text>
        <dbReference type="Rhea" id="RHEA:63440"/>
        <dbReference type="ChEBI" id="CHEBI:15378"/>
        <dbReference type="ChEBI" id="CHEBI:33019"/>
        <dbReference type="ChEBI" id="CHEBI:37565"/>
        <dbReference type="ChEBI" id="CHEBI:58272"/>
        <dbReference type="ChEBI" id="CHEBI:147306"/>
        <dbReference type="EC" id="2.7.7.106"/>
    </reaction>
</comment>
<dbReference type="PANTHER" id="PTHR40392:SF1">
    <property type="entry name" value="2-PHOSPHO-L-LACTATE GUANYLYLTRANSFERASE"/>
    <property type="match status" value="1"/>
</dbReference>
<organism evidence="6 7">
    <name type="scientific">Marinomonas arenicola</name>
    <dbReference type="NCBI Taxonomy" id="569601"/>
    <lineage>
        <taxon>Bacteria</taxon>
        <taxon>Pseudomonadati</taxon>
        <taxon>Pseudomonadota</taxon>
        <taxon>Gammaproteobacteria</taxon>
        <taxon>Oceanospirillales</taxon>
        <taxon>Oceanospirillaceae</taxon>
        <taxon>Marinomonas</taxon>
    </lineage>
</organism>
<evidence type="ECO:0000256" key="4">
    <source>
        <dbReference type="ARBA" id="ARBA00023134"/>
    </source>
</evidence>
<protein>
    <recommendedName>
        <fullName evidence="5">3-phospho-D-glycerate guanylyltransferase</fullName>
        <shortName evidence="5">3PG guanylyltransferase</shortName>
        <ecNumber evidence="5">2.7.7.106</ecNumber>
    </recommendedName>
</protein>
<name>A0ABU9G6X5_9GAMM</name>
<dbReference type="PANTHER" id="PTHR40392">
    <property type="entry name" value="2-PHOSPHO-L-LACTATE GUANYLYLTRANSFERASE"/>
    <property type="match status" value="1"/>
</dbReference>
<evidence type="ECO:0000313" key="7">
    <source>
        <dbReference type="Proteomes" id="UP001379949"/>
    </source>
</evidence>
<dbReference type="EC" id="2.7.7.106" evidence="5"/>
<keyword evidence="4 5" id="KW-0342">GTP-binding</keyword>
<proteinExistence type="inferred from homology"/>
<evidence type="ECO:0000256" key="2">
    <source>
        <dbReference type="ARBA" id="ARBA00022695"/>
    </source>
</evidence>
<comment type="function">
    <text evidence="5">Guanylyltransferase that catalyzes the activation of (2R)-3-phosphoglycerate (3PG) as 3-[(R)-glyceryl]-diphospho-5'-guanosine, via the condensation of 3PG with GTP. It is involved in the biosynthesis of a derivative of the hydride carrier cofactor coenzyme F420, 3PG-F420.</text>
</comment>
<dbReference type="InterPro" id="IPR002835">
    <property type="entry name" value="CofC"/>
</dbReference>
<keyword evidence="2 5" id="KW-0548">Nucleotidyltransferase</keyword>
<comment type="pathway">
    <text evidence="5">Cofactor biosynthesis; coenzyme F420 biosynthesis.</text>
</comment>
<dbReference type="InterPro" id="IPR029044">
    <property type="entry name" value="Nucleotide-diphossugar_trans"/>
</dbReference>
<dbReference type="Gene3D" id="3.90.550.10">
    <property type="entry name" value="Spore Coat Polysaccharide Biosynthesis Protein SpsA, Chain A"/>
    <property type="match status" value="1"/>
</dbReference>
<dbReference type="SUPFAM" id="SSF53448">
    <property type="entry name" value="Nucleotide-diphospho-sugar transferases"/>
    <property type="match status" value="1"/>
</dbReference>
<dbReference type="RefSeq" id="WP_341566682.1">
    <property type="nucleotide sequence ID" value="NZ_JBAKAR010000003.1"/>
</dbReference>
<comment type="similarity">
    <text evidence="5">Belongs to the CofC family.</text>
</comment>
<dbReference type="EMBL" id="JBAKAR010000003">
    <property type="protein sequence ID" value="MEL0612717.1"/>
    <property type="molecule type" value="Genomic_DNA"/>
</dbReference>
<dbReference type="GO" id="GO:0043814">
    <property type="term" value="F:phospholactate guanylyltransferase activity"/>
    <property type="evidence" value="ECO:0007669"/>
    <property type="project" value="UniProtKB-EC"/>
</dbReference>
<dbReference type="Pfam" id="PF01983">
    <property type="entry name" value="CofC"/>
    <property type="match status" value="1"/>
</dbReference>
<reference evidence="6 7" key="1">
    <citation type="submission" date="2024-02" db="EMBL/GenBank/DDBJ databases">
        <title>Bacteria isolated from the canopy kelp, Nereocystis luetkeana.</title>
        <authorList>
            <person name="Pfister C.A."/>
            <person name="Younker I.T."/>
            <person name="Light S.H."/>
        </authorList>
    </citation>
    <scope>NUCLEOTIDE SEQUENCE [LARGE SCALE GENOMIC DNA]</scope>
    <source>
        <strain evidence="6 7">TI.4.07</strain>
    </source>
</reference>
<evidence type="ECO:0000256" key="5">
    <source>
        <dbReference type="HAMAP-Rule" id="MF_02114"/>
    </source>
</evidence>
<keyword evidence="7" id="KW-1185">Reference proteome</keyword>
<gene>
    <name evidence="6" type="primary">cofC</name>
    <name evidence="5" type="synonym">fbiD</name>
    <name evidence="6" type="ORF">V6242_06135</name>
</gene>
<keyword evidence="3 5" id="KW-0547">Nucleotide-binding</keyword>
<evidence type="ECO:0000256" key="3">
    <source>
        <dbReference type="ARBA" id="ARBA00022741"/>
    </source>
</evidence>
<comment type="caution">
    <text evidence="6">The sequence shown here is derived from an EMBL/GenBank/DDBJ whole genome shotgun (WGS) entry which is preliminary data.</text>
</comment>
<dbReference type="HAMAP" id="MF_02114">
    <property type="entry name" value="CofC"/>
    <property type="match status" value="1"/>
</dbReference>
<evidence type="ECO:0000256" key="1">
    <source>
        <dbReference type="ARBA" id="ARBA00022679"/>
    </source>
</evidence>
<dbReference type="NCBIfam" id="TIGR03552">
    <property type="entry name" value="F420_cofC"/>
    <property type="match status" value="1"/>
</dbReference>
<accession>A0ABU9G6X5</accession>
<dbReference type="Proteomes" id="UP001379949">
    <property type="component" value="Unassembled WGS sequence"/>
</dbReference>
<sequence length="219" mass="24130">MSKLCVVIPMKRPAHAKQRLAGCLSHREREQLAISMFTNTLMFFRRHFPALNMMVISESDEMLSLAASYGANTLREDGKKGLNGALSQACQWVKNAGFSHQIIIPSDIALLDQEEFSALLQAARCHQVVIAKAKDGGTNALATSPPDAIAFRYGTESAAKHDAEAGLQGLACCQLLLPNLSQDIDQSDDLERAIAQQPQRFSAWRRGADTPFIKERRYA</sequence>
<evidence type="ECO:0000313" key="6">
    <source>
        <dbReference type="EMBL" id="MEL0612717.1"/>
    </source>
</evidence>